<protein>
    <submittedName>
        <fullName evidence="2">DUF3445 domain-containing protein</fullName>
    </submittedName>
</protein>
<sequence length="271" mass="29769">MRHEGQGHDPEAAQAARAGTDAPVLQRRIPFDTTAPRLPGTAPLDPAAWLLADEAFAAQMALRDWLIGERRDAVIRLDPAARPAAEELLEVTLAHLATRPGYRIDGARVLRPDGVSVPLDRGDPMATLGRLAQEDFCLMEKRGAEHVLTAAVLCFPASWTLSQKFLRPLLRIHAPVAEYDAALARRVQRLFDGVQPGRPLWRFNLLAYDDPALFQPRREGEARAAAPDAGYLRAERQCILRLPATRAVAFTIHTWVVARGSDEAGEAGHHA</sequence>
<evidence type="ECO:0000313" key="3">
    <source>
        <dbReference type="Proteomes" id="UP000257131"/>
    </source>
</evidence>
<dbReference type="Proteomes" id="UP000257131">
    <property type="component" value="Unassembled WGS sequence"/>
</dbReference>
<feature type="compositionally biased region" description="Basic and acidic residues" evidence="1">
    <location>
        <begin position="1"/>
        <end position="11"/>
    </location>
</feature>
<comment type="caution">
    <text evidence="2">The sequence shown here is derived from an EMBL/GenBank/DDBJ whole genome shotgun (WGS) entry which is preliminary data.</text>
</comment>
<dbReference type="AlphaFoldDB" id="A0A3D9BZS9"/>
<evidence type="ECO:0000313" key="2">
    <source>
        <dbReference type="EMBL" id="REC58851.1"/>
    </source>
</evidence>
<organism evidence="2 3">
    <name type="scientific">Rhodosalinus sediminis</name>
    <dbReference type="NCBI Taxonomy" id="1940533"/>
    <lineage>
        <taxon>Bacteria</taxon>
        <taxon>Pseudomonadati</taxon>
        <taxon>Pseudomonadota</taxon>
        <taxon>Alphaproteobacteria</taxon>
        <taxon>Rhodobacterales</taxon>
        <taxon>Paracoccaceae</taxon>
        <taxon>Rhodosalinus</taxon>
    </lineage>
</organism>
<dbReference type="InterPro" id="IPR021848">
    <property type="entry name" value="HODM_asu-like"/>
</dbReference>
<gene>
    <name evidence="2" type="ORF">DRV84_01085</name>
</gene>
<name>A0A3D9BZS9_9RHOB</name>
<evidence type="ECO:0000256" key="1">
    <source>
        <dbReference type="SAM" id="MobiDB-lite"/>
    </source>
</evidence>
<reference evidence="2 3" key="1">
    <citation type="journal article" date="2017" name="Int. J. Syst. Evol. Microbiol.">
        <title>Rhodosalinus sediminis gen. nov., sp. nov., isolated from marine saltern.</title>
        <authorList>
            <person name="Guo L.Y."/>
            <person name="Ling S.K."/>
            <person name="Li C.M."/>
            <person name="Chen G.J."/>
            <person name="Du Z.J."/>
        </authorList>
    </citation>
    <scope>NUCLEOTIDE SEQUENCE [LARGE SCALE GENOMIC DNA]</scope>
    <source>
        <strain evidence="2 3">WDN1C137</strain>
    </source>
</reference>
<accession>A0A3D9BZS9</accession>
<feature type="region of interest" description="Disordered" evidence="1">
    <location>
        <begin position="1"/>
        <end position="26"/>
    </location>
</feature>
<proteinExistence type="predicted"/>
<dbReference type="OrthoDB" id="5242510at2"/>
<dbReference type="RefSeq" id="WP_115977894.1">
    <property type="nucleotide sequence ID" value="NZ_QOHR01000001.1"/>
</dbReference>
<keyword evidence="3" id="KW-1185">Reference proteome</keyword>
<dbReference type="EMBL" id="QOHR01000001">
    <property type="protein sequence ID" value="REC58851.1"/>
    <property type="molecule type" value="Genomic_DNA"/>
</dbReference>
<dbReference type="Pfam" id="PF11927">
    <property type="entry name" value="HODM_asu-like"/>
    <property type="match status" value="1"/>
</dbReference>